<evidence type="ECO:0000256" key="1">
    <source>
        <dbReference type="SAM" id="MobiDB-lite"/>
    </source>
</evidence>
<proteinExistence type="predicted"/>
<evidence type="ECO:0000313" key="3">
    <source>
        <dbReference type="Proteomes" id="UP001372834"/>
    </source>
</evidence>
<sequence length="137" mass="15866">MGFCKTPGRSGSGPFTGSPRVDPKAKNFYSKLRWRDLQQKQTCEHSLFDFQLNSPEGFSFHEQIVRTLWNIKSFSSEKRYKNLLLWGSKEKFEQDEENSLGSEKRQIIKVIESVINQMVLPEDLSCGCCCAIEKFLF</sequence>
<comment type="caution">
    <text evidence="2">The sequence shown here is derived from an EMBL/GenBank/DDBJ whole genome shotgun (WGS) entry which is preliminary data.</text>
</comment>
<dbReference type="Proteomes" id="UP001372834">
    <property type="component" value="Unassembled WGS sequence"/>
</dbReference>
<feature type="region of interest" description="Disordered" evidence="1">
    <location>
        <begin position="1"/>
        <end position="22"/>
    </location>
</feature>
<reference evidence="2 3" key="1">
    <citation type="submission" date="2023-10" db="EMBL/GenBank/DDBJ databases">
        <title>Genomes of two closely related lineages of the louse Polyplax serrata with different host specificities.</title>
        <authorList>
            <person name="Martinu J."/>
            <person name="Tarabai H."/>
            <person name="Stefka J."/>
            <person name="Hypsa V."/>
        </authorList>
    </citation>
    <scope>NUCLEOTIDE SEQUENCE [LARGE SCALE GENOMIC DNA]</scope>
    <source>
        <strain evidence="2">HR10_N</strain>
    </source>
</reference>
<protein>
    <submittedName>
        <fullName evidence="2">Uncharacterized protein</fullName>
    </submittedName>
</protein>
<organism evidence="2 3">
    <name type="scientific">Polyplax serrata</name>
    <name type="common">Common mouse louse</name>
    <dbReference type="NCBI Taxonomy" id="468196"/>
    <lineage>
        <taxon>Eukaryota</taxon>
        <taxon>Metazoa</taxon>
        <taxon>Ecdysozoa</taxon>
        <taxon>Arthropoda</taxon>
        <taxon>Hexapoda</taxon>
        <taxon>Insecta</taxon>
        <taxon>Pterygota</taxon>
        <taxon>Neoptera</taxon>
        <taxon>Paraneoptera</taxon>
        <taxon>Psocodea</taxon>
        <taxon>Troctomorpha</taxon>
        <taxon>Phthiraptera</taxon>
        <taxon>Anoplura</taxon>
        <taxon>Polyplacidae</taxon>
        <taxon>Polyplax</taxon>
    </lineage>
</organism>
<name>A0AAN8XM96_POLSC</name>
<accession>A0AAN8XM96</accession>
<gene>
    <name evidence="2" type="ORF">RUM43_004939</name>
</gene>
<dbReference type="AlphaFoldDB" id="A0AAN8XM96"/>
<evidence type="ECO:0000313" key="2">
    <source>
        <dbReference type="EMBL" id="KAK6643434.1"/>
    </source>
</evidence>
<dbReference type="EMBL" id="JAWJWE010000002">
    <property type="protein sequence ID" value="KAK6643434.1"/>
    <property type="molecule type" value="Genomic_DNA"/>
</dbReference>